<feature type="transmembrane region" description="Helical" evidence="7">
    <location>
        <begin position="81"/>
        <end position="102"/>
    </location>
</feature>
<dbReference type="Pfam" id="PF00528">
    <property type="entry name" value="BPD_transp_1"/>
    <property type="match status" value="1"/>
</dbReference>
<dbReference type="EMBL" id="AUZZ01010064">
    <property type="protein sequence ID" value="EQD30991.1"/>
    <property type="molecule type" value="Genomic_DNA"/>
</dbReference>
<comment type="caution">
    <text evidence="9">The sequence shown here is derived from an EMBL/GenBank/DDBJ whole genome shotgun (WGS) entry which is preliminary data.</text>
</comment>
<organism evidence="9">
    <name type="scientific">mine drainage metagenome</name>
    <dbReference type="NCBI Taxonomy" id="410659"/>
    <lineage>
        <taxon>unclassified sequences</taxon>
        <taxon>metagenomes</taxon>
        <taxon>ecological metagenomes</taxon>
    </lineage>
</organism>
<name>T0Y798_9ZZZZ</name>
<keyword evidence="3" id="KW-1003">Cell membrane</keyword>
<dbReference type="PROSITE" id="PS50928">
    <property type="entry name" value="ABC_TM1"/>
    <property type="match status" value="1"/>
</dbReference>
<dbReference type="GO" id="GO:0055085">
    <property type="term" value="P:transmembrane transport"/>
    <property type="evidence" value="ECO:0007669"/>
    <property type="project" value="InterPro"/>
</dbReference>
<feature type="transmembrane region" description="Helical" evidence="7">
    <location>
        <begin position="108"/>
        <end position="128"/>
    </location>
</feature>
<feature type="transmembrane region" description="Helical" evidence="7">
    <location>
        <begin position="211"/>
        <end position="237"/>
    </location>
</feature>
<dbReference type="Gene3D" id="1.10.3720.10">
    <property type="entry name" value="MetI-like"/>
    <property type="match status" value="1"/>
</dbReference>
<gene>
    <name evidence="9" type="ORF">B2A_13879</name>
</gene>
<dbReference type="PANTHER" id="PTHR43386">
    <property type="entry name" value="OLIGOPEPTIDE TRANSPORT SYSTEM PERMEASE PROTEIN APPC"/>
    <property type="match status" value="1"/>
</dbReference>
<evidence type="ECO:0000256" key="5">
    <source>
        <dbReference type="ARBA" id="ARBA00022989"/>
    </source>
</evidence>
<keyword evidence="4 7" id="KW-0812">Transmembrane</keyword>
<dbReference type="CDD" id="cd06261">
    <property type="entry name" value="TM_PBP2"/>
    <property type="match status" value="1"/>
</dbReference>
<keyword evidence="6 7" id="KW-0472">Membrane</keyword>
<feature type="transmembrane region" description="Helical" evidence="7">
    <location>
        <begin position="162"/>
        <end position="191"/>
    </location>
</feature>
<feature type="transmembrane region" description="Helical" evidence="7">
    <location>
        <begin position="50"/>
        <end position="74"/>
    </location>
</feature>
<keyword evidence="5 7" id="KW-1133">Transmembrane helix</keyword>
<evidence type="ECO:0000256" key="4">
    <source>
        <dbReference type="ARBA" id="ARBA00022692"/>
    </source>
</evidence>
<sequence length="251" mass="27494">GVLGHFYTPYPATYDNFQPWLAPSIKHWLGTDYDGHDVFSQFMYGTGVSLYVGAAVALIAVSLGTVVGLISGYYGGLVDNFLMRLVDILLILPTFPLLVILSTYFKPTITSTIIVIGILSWPFMSRVIRSQILTVRQRPFVQAAILAGLPGYKIMFKEIFKFTLPLIIINAVYIFVGAIVAQAGLAFFGLGDLASVNWGTMLYYAQSEDAVIYYAWWWIVPPGVAIAVLGVAANIFGNGITEVFGERAGEI</sequence>
<feature type="non-terminal residue" evidence="9">
    <location>
        <position position="1"/>
    </location>
</feature>
<reference evidence="9" key="1">
    <citation type="submission" date="2013-08" db="EMBL/GenBank/DDBJ databases">
        <authorList>
            <person name="Mendez C."/>
            <person name="Richter M."/>
            <person name="Ferrer M."/>
            <person name="Sanchez J."/>
        </authorList>
    </citation>
    <scope>NUCLEOTIDE SEQUENCE</scope>
</reference>
<evidence type="ECO:0000313" key="9">
    <source>
        <dbReference type="EMBL" id="EQD30991.1"/>
    </source>
</evidence>
<keyword evidence="2" id="KW-0813">Transport</keyword>
<feature type="domain" description="ABC transmembrane type-1" evidence="8">
    <location>
        <begin position="46"/>
        <end position="237"/>
    </location>
</feature>
<evidence type="ECO:0000259" key="8">
    <source>
        <dbReference type="PROSITE" id="PS50928"/>
    </source>
</evidence>
<dbReference type="PANTHER" id="PTHR43386:SF1">
    <property type="entry name" value="D,D-DIPEPTIDE TRANSPORT SYSTEM PERMEASE PROTEIN DDPC-RELATED"/>
    <property type="match status" value="1"/>
</dbReference>
<dbReference type="SUPFAM" id="SSF161098">
    <property type="entry name" value="MetI-like"/>
    <property type="match status" value="1"/>
</dbReference>
<evidence type="ECO:0000256" key="2">
    <source>
        <dbReference type="ARBA" id="ARBA00022448"/>
    </source>
</evidence>
<evidence type="ECO:0000256" key="6">
    <source>
        <dbReference type="ARBA" id="ARBA00023136"/>
    </source>
</evidence>
<dbReference type="InterPro" id="IPR000515">
    <property type="entry name" value="MetI-like"/>
</dbReference>
<comment type="subcellular location">
    <subcellularLocation>
        <location evidence="1">Cell membrane</location>
        <topology evidence="1">Multi-pass membrane protein</topology>
    </subcellularLocation>
</comment>
<dbReference type="AlphaFoldDB" id="T0Y798"/>
<accession>T0Y798</accession>
<proteinExistence type="predicted"/>
<evidence type="ECO:0000256" key="1">
    <source>
        <dbReference type="ARBA" id="ARBA00004651"/>
    </source>
</evidence>
<dbReference type="InterPro" id="IPR035906">
    <property type="entry name" value="MetI-like_sf"/>
</dbReference>
<evidence type="ECO:0000256" key="7">
    <source>
        <dbReference type="SAM" id="Phobius"/>
    </source>
</evidence>
<protein>
    <submittedName>
        <fullName evidence="9">Binding-protein-dependent transport system inner membrane component</fullName>
    </submittedName>
</protein>
<dbReference type="GO" id="GO:0005886">
    <property type="term" value="C:plasma membrane"/>
    <property type="evidence" value="ECO:0007669"/>
    <property type="project" value="UniProtKB-SubCell"/>
</dbReference>
<dbReference type="InterPro" id="IPR050366">
    <property type="entry name" value="BP-dependent_transpt_permease"/>
</dbReference>
<reference evidence="9" key="2">
    <citation type="journal article" date="2014" name="ISME J.">
        <title>Microbial stratification in low pH oxic and suboxic macroscopic growths along an acid mine drainage.</title>
        <authorList>
            <person name="Mendez-Garcia C."/>
            <person name="Mesa V."/>
            <person name="Sprenger R.R."/>
            <person name="Richter M."/>
            <person name="Diez M.S."/>
            <person name="Solano J."/>
            <person name="Bargiela R."/>
            <person name="Golyshina O.V."/>
            <person name="Manteca A."/>
            <person name="Ramos J.L."/>
            <person name="Gallego J.R."/>
            <person name="Llorente I."/>
            <person name="Martins Dos Santos V.A."/>
            <person name="Jensen O.N."/>
            <person name="Pelaez A.I."/>
            <person name="Sanchez J."/>
            <person name="Ferrer M."/>
        </authorList>
    </citation>
    <scope>NUCLEOTIDE SEQUENCE</scope>
</reference>
<evidence type="ECO:0000256" key="3">
    <source>
        <dbReference type="ARBA" id="ARBA00022475"/>
    </source>
</evidence>